<feature type="region of interest" description="Disordered" evidence="1">
    <location>
        <begin position="41"/>
        <end position="72"/>
    </location>
</feature>
<dbReference type="STRING" id="69.GLE_2783"/>
<feature type="region of interest" description="Disordered" evidence="1">
    <location>
        <begin position="1"/>
        <end position="21"/>
    </location>
</feature>
<name>A0A0S2DI48_LYSEN</name>
<gene>
    <name evidence="2" type="ORF">GLE_2783</name>
</gene>
<evidence type="ECO:0000256" key="1">
    <source>
        <dbReference type="SAM" id="MobiDB-lite"/>
    </source>
</evidence>
<dbReference type="Proteomes" id="UP000061569">
    <property type="component" value="Chromosome"/>
</dbReference>
<dbReference type="KEGG" id="lez:GLE_2783"/>
<dbReference type="AlphaFoldDB" id="A0A0S2DI48"/>
<evidence type="ECO:0000313" key="3">
    <source>
        <dbReference type="Proteomes" id="UP000061569"/>
    </source>
</evidence>
<feature type="compositionally biased region" description="Low complexity" evidence="1">
    <location>
        <begin position="57"/>
        <end position="72"/>
    </location>
</feature>
<organism evidence="2 3">
    <name type="scientific">Lysobacter enzymogenes</name>
    <dbReference type="NCBI Taxonomy" id="69"/>
    <lineage>
        <taxon>Bacteria</taxon>
        <taxon>Pseudomonadati</taxon>
        <taxon>Pseudomonadota</taxon>
        <taxon>Gammaproteobacteria</taxon>
        <taxon>Lysobacterales</taxon>
        <taxon>Lysobacteraceae</taxon>
        <taxon>Lysobacter</taxon>
    </lineage>
</organism>
<proteinExistence type="predicted"/>
<dbReference type="EMBL" id="CP013140">
    <property type="protein sequence ID" value="ALN58131.1"/>
    <property type="molecule type" value="Genomic_DNA"/>
</dbReference>
<evidence type="ECO:0000313" key="2">
    <source>
        <dbReference type="EMBL" id="ALN58131.1"/>
    </source>
</evidence>
<accession>A0A0S2DI48</accession>
<reference evidence="2 3" key="1">
    <citation type="submission" date="2015-11" db="EMBL/GenBank/DDBJ databases">
        <title>Genome sequences of Lysobacter enzymogenes strain C3 and Lysobacter antibioticus ATCC 29479.</title>
        <authorList>
            <person name="Kobayashi D.Y."/>
        </authorList>
    </citation>
    <scope>NUCLEOTIDE SEQUENCE [LARGE SCALE GENOMIC DNA]</scope>
    <source>
        <strain evidence="2 3">C3</strain>
    </source>
</reference>
<sequence>MRLGFLASGQCEQQRAQEREGNRARCRFRQLHETEDPCVLVDTSSRTSPRPARPRSARPAARTRAAGARFTS</sequence>
<protein>
    <submittedName>
        <fullName evidence="2">Uncharacterized protein</fullName>
    </submittedName>
</protein>